<dbReference type="AlphaFoldDB" id="A0A0C7RAX9"/>
<dbReference type="Pfam" id="PF04055">
    <property type="entry name" value="Radical_SAM"/>
    <property type="match status" value="1"/>
</dbReference>
<dbReference type="OrthoDB" id="5495221at2"/>
<dbReference type="Proteomes" id="UP000049127">
    <property type="component" value="Unassembled WGS sequence"/>
</dbReference>
<keyword evidence="2" id="KW-0479">Metal-binding</keyword>
<sequence>MIRVSIGTAIELGIAKGKNDIPPTTAYIMIGNRCNNKCSFCSQSMESSSRKDKLSRILWPDYDKECILKAFKEYKLKNIKRICIQSMSSDEAYKEVEEFIKYIKKELEIPISLSAKLEDMDDLEKFFKIGVDKIGIAVDAANKNLYESIKGTDFDKKIDFLKEAGLMYPNKISTHIIVGLGETHKEIYDIYKTLRSYNITISLFAFTPVKGTKMENIKQPSIESYRRVQLMTYMIDKGYNRDYFKFSKEGYLKEIELDSYIKSDVLKGYPFEIKGCKNCNRPYYNERPGSTIYNYSRPLKEEEIYLAIKEINLNIGDMENAKMESNKK</sequence>
<dbReference type="PANTHER" id="PTHR43726">
    <property type="entry name" value="3-METHYLORNITHINE SYNTHASE"/>
    <property type="match status" value="1"/>
</dbReference>
<gene>
    <name evidence="6" type="ORF">R28058_28511</name>
</gene>
<evidence type="ECO:0000256" key="3">
    <source>
        <dbReference type="ARBA" id="ARBA00023004"/>
    </source>
</evidence>
<protein>
    <submittedName>
        <fullName evidence="6">Radical SAM protein</fullName>
    </submittedName>
</protein>
<organism evidence="6 7">
    <name type="scientific">Paraclostridium sordellii</name>
    <name type="common">Clostridium sordellii</name>
    <dbReference type="NCBI Taxonomy" id="1505"/>
    <lineage>
        <taxon>Bacteria</taxon>
        <taxon>Bacillati</taxon>
        <taxon>Bacillota</taxon>
        <taxon>Clostridia</taxon>
        <taxon>Peptostreptococcales</taxon>
        <taxon>Peptostreptococcaceae</taxon>
        <taxon>Paraclostridium</taxon>
    </lineage>
</organism>
<dbReference type="InterPro" id="IPR006638">
    <property type="entry name" value="Elp3/MiaA/NifB-like_rSAM"/>
</dbReference>
<evidence type="ECO:0000256" key="4">
    <source>
        <dbReference type="ARBA" id="ARBA00023014"/>
    </source>
</evidence>
<dbReference type="SFLD" id="SFLDG01098">
    <property type="entry name" value="Uncharacterised_Radical_SAM_Su"/>
    <property type="match status" value="1"/>
</dbReference>
<dbReference type="GO" id="GO:0046872">
    <property type="term" value="F:metal ion binding"/>
    <property type="evidence" value="ECO:0007669"/>
    <property type="project" value="UniProtKB-KW"/>
</dbReference>
<dbReference type="EMBL" id="CEKZ01000023">
    <property type="protein sequence ID" value="CEQ05134.1"/>
    <property type="molecule type" value="Genomic_DNA"/>
</dbReference>
<feature type="domain" description="Radical SAM core" evidence="5">
    <location>
        <begin position="20"/>
        <end position="240"/>
    </location>
</feature>
<dbReference type="SFLD" id="SFLDG01082">
    <property type="entry name" value="B12-binding_domain_containing"/>
    <property type="match status" value="1"/>
</dbReference>
<keyword evidence="3" id="KW-0408">Iron</keyword>
<dbReference type="PANTHER" id="PTHR43726:SF1">
    <property type="entry name" value="BIOTIN SYNTHASE"/>
    <property type="match status" value="1"/>
</dbReference>
<keyword evidence="1" id="KW-0949">S-adenosyl-L-methionine</keyword>
<name>A0A0C7RAX9_PARSO</name>
<dbReference type="CDD" id="cd01335">
    <property type="entry name" value="Radical_SAM"/>
    <property type="match status" value="1"/>
</dbReference>
<dbReference type="InterPro" id="IPR007197">
    <property type="entry name" value="rSAM"/>
</dbReference>
<dbReference type="GO" id="GO:0016740">
    <property type="term" value="F:transferase activity"/>
    <property type="evidence" value="ECO:0007669"/>
    <property type="project" value="TreeGrafter"/>
</dbReference>
<evidence type="ECO:0000256" key="2">
    <source>
        <dbReference type="ARBA" id="ARBA00022723"/>
    </source>
</evidence>
<proteinExistence type="predicted"/>
<dbReference type="PROSITE" id="PS51918">
    <property type="entry name" value="RADICAL_SAM"/>
    <property type="match status" value="1"/>
</dbReference>
<dbReference type="SMART" id="SM00729">
    <property type="entry name" value="Elp3"/>
    <property type="match status" value="1"/>
</dbReference>
<dbReference type="InterPro" id="IPR013785">
    <property type="entry name" value="Aldolase_TIM"/>
</dbReference>
<evidence type="ECO:0000313" key="7">
    <source>
        <dbReference type="Proteomes" id="UP000049127"/>
    </source>
</evidence>
<accession>A0A0C7RAX9</accession>
<evidence type="ECO:0000256" key="1">
    <source>
        <dbReference type="ARBA" id="ARBA00022691"/>
    </source>
</evidence>
<dbReference type="SUPFAM" id="SSF102114">
    <property type="entry name" value="Radical SAM enzymes"/>
    <property type="match status" value="1"/>
</dbReference>
<evidence type="ECO:0000259" key="5">
    <source>
        <dbReference type="PROSITE" id="PS51918"/>
    </source>
</evidence>
<evidence type="ECO:0000313" key="6">
    <source>
        <dbReference type="EMBL" id="CEQ05134.1"/>
    </source>
</evidence>
<dbReference type="InterPro" id="IPR034422">
    <property type="entry name" value="HydE/PylB-like"/>
</dbReference>
<dbReference type="RefSeq" id="WP_055337346.1">
    <property type="nucleotide sequence ID" value="NZ_CDNF01000032.1"/>
</dbReference>
<dbReference type="Gene3D" id="3.20.20.70">
    <property type="entry name" value="Aldolase class I"/>
    <property type="match status" value="1"/>
</dbReference>
<dbReference type="SFLD" id="SFLDS00029">
    <property type="entry name" value="Radical_SAM"/>
    <property type="match status" value="1"/>
</dbReference>
<reference evidence="6 7" key="1">
    <citation type="submission" date="2015-01" db="EMBL/GenBank/DDBJ databases">
        <authorList>
            <person name="Aslett A.Martin."/>
            <person name="De Silva Nishadi"/>
        </authorList>
    </citation>
    <scope>NUCLEOTIDE SEQUENCE [LARGE SCALE GENOMIC DNA]</scope>
    <source>
        <strain evidence="6 7">R28058</strain>
    </source>
</reference>
<dbReference type="InterPro" id="IPR058240">
    <property type="entry name" value="rSAM_sf"/>
</dbReference>
<dbReference type="GO" id="GO:0051536">
    <property type="term" value="F:iron-sulfur cluster binding"/>
    <property type="evidence" value="ECO:0007669"/>
    <property type="project" value="UniProtKB-KW"/>
</dbReference>
<keyword evidence="4" id="KW-0411">Iron-sulfur</keyword>